<dbReference type="AlphaFoldDB" id="A0A8B8QJR9"/>
<dbReference type="Proteomes" id="UP000827889">
    <property type="component" value="Chromosome 5"/>
</dbReference>
<evidence type="ECO:0000313" key="5">
    <source>
        <dbReference type="RefSeq" id="XP_030547295.2"/>
    </source>
</evidence>
<dbReference type="PANTHER" id="PTHR33142">
    <property type="entry name" value="CYCLIN-DEPENDENT PROTEIN KINASE INHIBITOR SMR13"/>
    <property type="match status" value="1"/>
</dbReference>
<keyword evidence="4" id="KW-1185">Reference proteome</keyword>
<dbReference type="InterPro" id="IPR040389">
    <property type="entry name" value="SMR"/>
</dbReference>
<organism evidence="4 5">
    <name type="scientific">Rhodamnia argentea</name>
    <dbReference type="NCBI Taxonomy" id="178133"/>
    <lineage>
        <taxon>Eukaryota</taxon>
        <taxon>Viridiplantae</taxon>
        <taxon>Streptophyta</taxon>
        <taxon>Embryophyta</taxon>
        <taxon>Tracheophyta</taxon>
        <taxon>Spermatophyta</taxon>
        <taxon>Magnoliopsida</taxon>
        <taxon>eudicotyledons</taxon>
        <taxon>Gunneridae</taxon>
        <taxon>Pentapetalae</taxon>
        <taxon>rosids</taxon>
        <taxon>malvids</taxon>
        <taxon>Myrtales</taxon>
        <taxon>Myrtaceae</taxon>
        <taxon>Myrtoideae</taxon>
        <taxon>Myrteae</taxon>
        <taxon>Australasian group</taxon>
        <taxon>Rhodamnia</taxon>
    </lineage>
</organism>
<keyword evidence="1 5" id="KW-0649">Protein kinase inhibitor</keyword>
<dbReference type="RefSeq" id="XP_030547295.2">
    <property type="nucleotide sequence ID" value="XM_030691435.2"/>
</dbReference>
<feature type="region of interest" description="Disordered" evidence="3">
    <location>
        <begin position="1"/>
        <end position="24"/>
    </location>
</feature>
<evidence type="ECO:0000256" key="2">
    <source>
        <dbReference type="ARBA" id="ARBA00023306"/>
    </source>
</evidence>
<reference evidence="5" key="1">
    <citation type="submission" date="2025-08" db="UniProtKB">
        <authorList>
            <consortium name="RefSeq"/>
        </authorList>
    </citation>
    <scope>IDENTIFICATION</scope>
    <source>
        <tissue evidence="5">Leaf</tissue>
    </source>
</reference>
<accession>A0A8B8QJR9</accession>
<proteinExistence type="predicted"/>
<evidence type="ECO:0000256" key="3">
    <source>
        <dbReference type="SAM" id="MobiDB-lite"/>
    </source>
</evidence>
<dbReference type="PANTHER" id="PTHR33142:SF13">
    <property type="entry name" value="CYCLIN-DEPENDENT PROTEIN KINASE INHIBITOR SMR1"/>
    <property type="match status" value="1"/>
</dbReference>
<gene>
    <name evidence="5" type="primary">LOC115752985</name>
</gene>
<dbReference type="GO" id="GO:0032875">
    <property type="term" value="P:regulation of DNA endoreduplication"/>
    <property type="evidence" value="ECO:0007669"/>
    <property type="project" value="InterPro"/>
</dbReference>
<dbReference type="GeneID" id="115752985"/>
<dbReference type="KEGG" id="rarg:115752985"/>
<dbReference type="GO" id="GO:0004860">
    <property type="term" value="F:protein kinase inhibitor activity"/>
    <property type="evidence" value="ECO:0007669"/>
    <property type="project" value="UniProtKB-KW"/>
</dbReference>
<keyword evidence="2" id="KW-0131">Cell cycle</keyword>
<evidence type="ECO:0000313" key="4">
    <source>
        <dbReference type="Proteomes" id="UP000827889"/>
    </source>
</evidence>
<protein>
    <submittedName>
        <fullName evidence="5">Cyclin-dependent protein kinase inhibitor SMR1</fullName>
    </submittedName>
</protein>
<sequence length="120" mass="13288">MATNLDPDSRFDSPATSILPRLPPLKVQVRAAEAGPTDEAEECTTPSSVEHRIPPVLTCPAAPRKPRTKPSASCKRAFPSDQLELFEVANRREVEDFFRSCRCDGAAVADVAKRRRFFCD</sequence>
<evidence type="ECO:0000256" key="1">
    <source>
        <dbReference type="ARBA" id="ARBA00023013"/>
    </source>
</evidence>
<name>A0A8B8QJR9_9MYRT</name>